<evidence type="ECO:0000256" key="3">
    <source>
        <dbReference type="ARBA" id="ARBA00022692"/>
    </source>
</evidence>
<gene>
    <name evidence="10" type="primary">fluC</name>
    <name evidence="10" type="synonym">crcB</name>
    <name evidence="11" type="ORF">I7822_23575</name>
</gene>
<evidence type="ECO:0000256" key="1">
    <source>
        <dbReference type="ARBA" id="ARBA00004651"/>
    </source>
</evidence>
<name>A0ABS3N9F8_9BACI</name>
<feature type="binding site" evidence="10">
    <location>
        <position position="76"/>
    </location>
    <ligand>
        <name>Na(+)</name>
        <dbReference type="ChEBI" id="CHEBI:29101"/>
        <note>structural</note>
    </ligand>
</feature>
<keyword evidence="3 10" id="KW-0812">Transmembrane</keyword>
<feature type="transmembrane region" description="Helical" evidence="10">
    <location>
        <begin position="62"/>
        <end position="81"/>
    </location>
</feature>
<sequence length="127" mass="13878">MLKKLINSFYVAMGGACGSLLRYIISFVHPFGPFSTLFVNILGSFLLGVITAFLIERKEKEWLKLLLGTGFCGGFTTMSTFSLELTLLPVGQAVIYMLCSIILSLLVAFLGMKIATDIVKKWGLSNG</sequence>
<accession>A0ABS3N9F8</accession>
<dbReference type="HAMAP" id="MF_00454">
    <property type="entry name" value="FluC"/>
    <property type="match status" value="1"/>
</dbReference>
<feature type="transmembrane region" description="Helical" evidence="10">
    <location>
        <begin position="93"/>
        <end position="112"/>
    </location>
</feature>
<evidence type="ECO:0000256" key="6">
    <source>
        <dbReference type="ARBA" id="ARBA00023303"/>
    </source>
</evidence>
<keyword evidence="6 10" id="KW-0407">Ion channel</keyword>
<feature type="transmembrane region" description="Helical" evidence="10">
    <location>
        <begin position="37"/>
        <end position="55"/>
    </location>
</feature>
<dbReference type="PROSITE" id="PS51257">
    <property type="entry name" value="PROKAR_LIPOPROTEIN"/>
    <property type="match status" value="1"/>
</dbReference>
<keyword evidence="10" id="KW-0406">Ion transport</keyword>
<evidence type="ECO:0000313" key="11">
    <source>
        <dbReference type="EMBL" id="MBO1514614.1"/>
    </source>
</evidence>
<dbReference type="PANTHER" id="PTHR28259:SF1">
    <property type="entry name" value="FLUORIDE EXPORT PROTEIN 1-RELATED"/>
    <property type="match status" value="1"/>
</dbReference>
<comment type="function">
    <text evidence="9 10">Fluoride-specific ion channel. Important for reducing fluoride concentration in the cell, thus reducing its toxicity.</text>
</comment>
<comment type="activity regulation">
    <text evidence="10">Na(+) is not transported, but it plays an essential structural role and its presence is essential for fluoride channel function.</text>
</comment>
<dbReference type="EMBL" id="JAGDEL010000024">
    <property type="protein sequence ID" value="MBO1514614.1"/>
    <property type="molecule type" value="Genomic_DNA"/>
</dbReference>
<comment type="caution">
    <text evidence="11">The sequence shown here is derived from an EMBL/GenBank/DDBJ whole genome shotgun (WGS) entry which is preliminary data.</text>
</comment>
<dbReference type="InterPro" id="IPR003691">
    <property type="entry name" value="FluC"/>
</dbReference>
<organism evidence="11 12">
    <name type="scientific">Metabacillus bambusae</name>
    <dbReference type="NCBI Taxonomy" id="2795218"/>
    <lineage>
        <taxon>Bacteria</taxon>
        <taxon>Bacillati</taxon>
        <taxon>Bacillota</taxon>
        <taxon>Bacilli</taxon>
        <taxon>Bacillales</taxon>
        <taxon>Bacillaceae</taxon>
        <taxon>Metabacillus</taxon>
    </lineage>
</organism>
<dbReference type="Proteomes" id="UP000663981">
    <property type="component" value="Unassembled WGS sequence"/>
</dbReference>
<reference evidence="11 12" key="1">
    <citation type="submission" date="2021-03" db="EMBL/GenBank/DDBJ databases">
        <title>Whole genome sequence of Metabacillus bambusae BG109.</title>
        <authorList>
            <person name="Jeong J.W."/>
        </authorList>
    </citation>
    <scope>NUCLEOTIDE SEQUENCE [LARGE SCALE GENOMIC DNA]</scope>
    <source>
        <strain evidence="11 12">BG109</strain>
    </source>
</reference>
<keyword evidence="10" id="KW-0915">Sodium</keyword>
<evidence type="ECO:0000256" key="8">
    <source>
        <dbReference type="ARBA" id="ARBA00035585"/>
    </source>
</evidence>
<evidence type="ECO:0000313" key="12">
    <source>
        <dbReference type="Proteomes" id="UP000663981"/>
    </source>
</evidence>
<keyword evidence="2 10" id="KW-1003">Cell membrane</keyword>
<evidence type="ECO:0000256" key="5">
    <source>
        <dbReference type="ARBA" id="ARBA00023136"/>
    </source>
</evidence>
<feature type="transmembrane region" description="Helical" evidence="10">
    <location>
        <begin position="7"/>
        <end position="25"/>
    </location>
</feature>
<dbReference type="PANTHER" id="PTHR28259">
    <property type="entry name" value="FLUORIDE EXPORT PROTEIN 1-RELATED"/>
    <property type="match status" value="1"/>
</dbReference>
<evidence type="ECO:0000256" key="7">
    <source>
        <dbReference type="ARBA" id="ARBA00035120"/>
    </source>
</evidence>
<dbReference type="RefSeq" id="WP_207981521.1">
    <property type="nucleotide sequence ID" value="NZ_JAGDEL010000024.1"/>
</dbReference>
<keyword evidence="5 10" id="KW-0472">Membrane</keyword>
<evidence type="ECO:0000256" key="4">
    <source>
        <dbReference type="ARBA" id="ARBA00022989"/>
    </source>
</evidence>
<keyword evidence="10" id="KW-0813">Transport</keyword>
<comment type="subcellular location">
    <subcellularLocation>
        <location evidence="1 10">Cell membrane</location>
        <topology evidence="1 10">Multi-pass membrane protein</topology>
    </subcellularLocation>
</comment>
<keyword evidence="4 10" id="KW-1133">Transmembrane helix</keyword>
<protein>
    <recommendedName>
        <fullName evidence="10">Fluoride-specific ion channel FluC</fullName>
    </recommendedName>
</protein>
<keyword evidence="12" id="KW-1185">Reference proteome</keyword>
<keyword evidence="10" id="KW-0479">Metal-binding</keyword>
<evidence type="ECO:0000256" key="2">
    <source>
        <dbReference type="ARBA" id="ARBA00022475"/>
    </source>
</evidence>
<feature type="binding site" evidence="10">
    <location>
        <position position="73"/>
    </location>
    <ligand>
        <name>Na(+)</name>
        <dbReference type="ChEBI" id="CHEBI:29101"/>
        <note>structural</note>
    </ligand>
</feature>
<proteinExistence type="inferred from homology"/>
<comment type="catalytic activity">
    <reaction evidence="8">
        <text>fluoride(in) = fluoride(out)</text>
        <dbReference type="Rhea" id="RHEA:76159"/>
        <dbReference type="ChEBI" id="CHEBI:17051"/>
    </reaction>
    <physiologicalReaction direction="left-to-right" evidence="8">
        <dbReference type="Rhea" id="RHEA:76160"/>
    </physiologicalReaction>
</comment>
<evidence type="ECO:0000256" key="10">
    <source>
        <dbReference type="HAMAP-Rule" id="MF_00454"/>
    </source>
</evidence>
<comment type="similarity">
    <text evidence="7 10">Belongs to the fluoride channel Fluc/FEX (TC 1.A.43) family.</text>
</comment>
<dbReference type="Pfam" id="PF02537">
    <property type="entry name" value="CRCB"/>
    <property type="match status" value="1"/>
</dbReference>
<evidence type="ECO:0000256" key="9">
    <source>
        <dbReference type="ARBA" id="ARBA00049940"/>
    </source>
</evidence>